<dbReference type="InterPro" id="IPR050107">
    <property type="entry name" value="ABC_carbohydrate_import_ATPase"/>
</dbReference>
<evidence type="ECO:0000256" key="3">
    <source>
        <dbReference type="SAM" id="MobiDB-lite"/>
    </source>
</evidence>
<dbReference type="Proteomes" id="UP000276888">
    <property type="component" value="Chromosome"/>
</dbReference>
<keyword evidence="5" id="KW-0378">Hydrolase</keyword>
<feature type="region of interest" description="Disordered" evidence="3">
    <location>
        <begin position="252"/>
        <end position="277"/>
    </location>
</feature>
<evidence type="ECO:0000256" key="2">
    <source>
        <dbReference type="ARBA" id="ARBA00022840"/>
    </source>
</evidence>
<dbReference type="KEGG" id="mlv:CVS47_02963"/>
<organism evidence="5 6">
    <name type="scientific">Microbacterium lemovicicum</name>
    <dbReference type="NCBI Taxonomy" id="1072463"/>
    <lineage>
        <taxon>Bacteria</taxon>
        <taxon>Bacillati</taxon>
        <taxon>Actinomycetota</taxon>
        <taxon>Actinomycetes</taxon>
        <taxon>Micrococcales</taxon>
        <taxon>Microbacteriaceae</taxon>
        <taxon>Microbacterium</taxon>
    </lineage>
</organism>
<dbReference type="EC" id="3.6.3.17" evidence="5"/>
<dbReference type="InterPro" id="IPR003439">
    <property type="entry name" value="ABC_transporter-like_ATP-bd"/>
</dbReference>
<dbReference type="InterPro" id="IPR003593">
    <property type="entry name" value="AAA+_ATPase"/>
</dbReference>
<proteinExistence type="predicted"/>
<dbReference type="EMBL" id="CP031423">
    <property type="protein sequence ID" value="AZS38310.1"/>
    <property type="molecule type" value="Genomic_DNA"/>
</dbReference>
<dbReference type="OrthoDB" id="7875923at2"/>
<dbReference type="PANTHER" id="PTHR43790">
    <property type="entry name" value="CARBOHYDRATE TRANSPORT ATP-BINDING PROTEIN MG119-RELATED"/>
    <property type="match status" value="1"/>
</dbReference>
<dbReference type="GO" id="GO:0016887">
    <property type="term" value="F:ATP hydrolysis activity"/>
    <property type="evidence" value="ECO:0007669"/>
    <property type="project" value="InterPro"/>
</dbReference>
<dbReference type="Pfam" id="PF00005">
    <property type="entry name" value="ABC_tran"/>
    <property type="match status" value="1"/>
</dbReference>
<dbReference type="InterPro" id="IPR027417">
    <property type="entry name" value="P-loop_NTPase"/>
</dbReference>
<dbReference type="PANTHER" id="PTHR43790:SF8">
    <property type="entry name" value="SUGAR ABC TRANSPORTER ATP-BINDING PROTEIN"/>
    <property type="match status" value="1"/>
</dbReference>
<accession>A0A3S9WE58</accession>
<dbReference type="PROSITE" id="PS50893">
    <property type="entry name" value="ABC_TRANSPORTER_2"/>
    <property type="match status" value="1"/>
</dbReference>
<feature type="domain" description="ABC transporter" evidence="4">
    <location>
        <begin position="6"/>
        <end position="248"/>
    </location>
</feature>
<reference evidence="5 6" key="1">
    <citation type="submission" date="2018-08" db="EMBL/GenBank/DDBJ databases">
        <title>Microbacterium lemovicicum sp. nov., a bacterium isolated from a natural uranium-rich soil.</title>
        <authorList>
            <person name="ORTET P."/>
        </authorList>
    </citation>
    <scope>NUCLEOTIDE SEQUENCE [LARGE SCALE GENOMIC DNA]</scope>
    <source>
        <strain evidence="5 6">Viu22</strain>
    </source>
</reference>
<dbReference type="RefSeq" id="WP_127096755.1">
    <property type="nucleotide sequence ID" value="NZ_CP031423.1"/>
</dbReference>
<name>A0A3S9WE58_9MICO</name>
<keyword evidence="2 5" id="KW-0067">ATP-binding</keyword>
<dbReference type="InterPro" id="IPR017871">
    <property type="entry name" value="ABC_transporter-like_CS"/>
</dbReference>
<evidence type="ECO:0000313" key="6">
    <source>
        <dbReference type="Proteomes" id="UP000276888"/>
    </source>
</evidence>
<evidence type="ECO:0000256" key="1">
    <source>
        <dbReference type="ARBA" id="ARBA00022741"/>
    </source>
</evidence>
<keyword evidence="6" id="KW-1185">Reference proteome</keyword>
<sequence length="277" mass="29230">MAVPVLQARGLSRQFGHVRALNEVDFEVYPGEVTALIGDNGAGKSTLVKALSGNLAVDSGTILFDGQEVDMSTPSAVSALGIETVYQDLALAPHLDPVQNMYLGRELRRQGLGGALGFMKTKDMAAASRAAFDDLGATVRSLTSPVGEMSGGQRQAIAIARAVHWASRVVFLDEPTAALGVRQTKNVLDTIRRVSDKGIAVVFISHSMPHVIDVSDRIQVLRLGTRVANINAADTSMEELVGLMTGAVTRDADATPPADLSPAGDVVETETPKETGR</sequence>
<dbReference type="GO" id="GO:0005524">
    <property type="term" value="F:ATP binding"/>
    <property type="evidence" value="ECO:0007669"/>
    <property type="project" value="UniProtKB-KW"/>
</dbReference>
<dbReference type="SUPFAM" id="SSF52540">
    <property type="entry name" value="P-loop containing nucleoside triphosphate hydrolases"/>
    <property type="match status" value="1"/>
</dbReference>
<evidence type="ECO:0000313" key="5">
    <source>
        <dbReference type="EMBL" id="AZS38310.1"/>
    </source>
</evidence>
<evidence type="ECO:0000259" key="4">
    <source>
        <dbReference type="PROSITE" id="PS50893"/>
    </source>
</evidence>
<dbReference type="CDD" id="cd03216">
    <property type="entry name" value="ABC_Carb_Monos_I"/>
    <property type="match status" value="1"/>
</dbReference>
<dbReference type="AlphaFoldDB" id="A0A3S9WE58"/>
<dbReference type="Gene3D" id="3.40.50.300">
    <property type="entry name" value="P-loop containing nucleotide triphosphate hydrolases"/>
    <property type="match status" value="1"/>
</dbReference>
<protein>
    <submittedName>
        <fullName evidence="5">Galactose/methyl galactoside import ATP-binding protein MglA</fullName>
        <ecNumber evidence="5">3.6.3.17</ecNumber>
    </submittedName>
</protein>
<dbReference type="PROSITE" id="PS00211">
    <property type="entry name" value="ABC_TRANSPORTER_1"/>
    <property type="match status" value="1"/>
</dbReference>
<dbReference type="SMART" id="SM00382">
    <property type="entry name" value="AAA"/>
    <property type="match status" value="1"/>
</dbReference>
<gene>
    <name evidence="5" type="primary">mglA_4</name>
    <name evidence="5" type="ORF">CVS47_02963</name>
</gene>
<keyword evidence="1" id="KW-0547">Nucleotide-binding</keyword>